<evidence type="ECO:0000313" key="1">
    <source>
        <dbReference type="EMBL" id="CAF4286186.1"/>
    </source>
</evidence>
<comment type="caution">
    <text evidence="1">The sequence shown here is derived from an EMBL/GenBank/DDBJ whole genome shotgun (WGS) entry which is preliminary data.</text>
</comment>
<dbReference type="AlphaFoldDB" id="A0A820H2U1"/>
<dbReference type="EMBL" id="CAJOBB010013130">
    <property type="protein sequence ID" value="CAF4286186.1"/>
    <property type="molecule type" value="Genomic_DNA"/>
</dbReference>
<protein>
    <submittedName>
        <fullName evidence="1">Uncharacterized protein</fullName>
    </submittedName>
</protein>
<accession>A0A820H2U1</accession>
<name>A0A820H2U1_9BILA</name>
<dbReference type="Proteomes" id="UP000663868">
    <property type="component" value="Unassembled WGS sequence"/>
</dbReference>
<evidence type="ECO:0000313" key="2">
    <source>
        <dbReference type="Proteomes" id="UP000663868"/>
    </source>
</evidence>
<proteinExistence type="predicted"/>
<feature type="non-terminal residue" evidence="1">
    <location>
        <position position="35"/>
    </location>
</feature>
<organism evidence="1 2">
    <name type="scientific">Adineta steineri</name>
    <dbReference type="NCBI Taxonomy" id="433720"/>
    <lineage>
        <taxon>Eukaryota</taxon>
        <taxon>Metazoa</taxon>
        <taxon>Spiralia</taxon>
        <taxon>Gnathifera</taxon>
        <taxon>Rotifera</taxon>
        <taxon>Eurotatoria</taxon>
        <taxon>Bdelloidea</taxon>
        <taxon>Adinetida</taxon>
        <taxon>Adinetidae</taxon>
        <taxon>Adineta</taxon>
    </lineage>
</organism>
<gene>
    <name evidence="1" type="ORF">KXQ929_LOCUS44725</name>
</gene>
<reference evidence="1" key="1">
    <citation type="submission" date="2021-02" db="EMBL/GenBank/DDBJ databases">
        <authorList>
            <person name="Nowell W R."/>
        </authorList>
    </citation>
    <scope>NUCLEOTIDE SEQUENCE</scope>
</reference>
<sequence>MGEGENAPTMKKRYYYDKWGWKHEEEEKHWRPEET</sequence>